<protein>
    <recommendedName>
        <fullName evidence="6">SF3 helicase domain-containing protein</fullName>
    </recommendedName>
</protein>
<dbReference type="InterPro" id="IPR014818">
    <property type="entry name" value="Phage/plasmid_primase_P4_C"/>
</dbReference>
<dbReference type="InterPro" id="IPR036977">
    <property type="entry name" value="DNA_primase_Znf_CHC2"/>
</dbReference>
<keyword evidence="1" id="KW-0547">Nucleotide-binding</keyword>
<name>A0A0R3N0R4_9BRAD</name>
<dbReference type="SMART" id="SM00885">
    <property type="entry name" value="D5_N"/>
    <property type="match status" value="1"/>
</dbReference>
<keyword evidence="3" id="KW-0067">ATP-binding</keyword>
<dbReference type="Gene3D" id="3.40.50.300">
    <property type="entry name" value="P-loop containing nucleotide triphosphate hydrolases"/>
    <property type="match status" value="1"/>
</dbReference>
<evidence type="ECO:0000313" key="7">
    <source>
        <dbReference type="EMBL" id="KRR25929.1"/>
    </source>
</evidence>
<feature type="region of interest" description="Disordered" evidence="5">
    <location>
        <begin position="1140"/>
        <end position="1164"/>
    </location>
</feature>
<dbReference type="GO" id="GO:0003677">
    <property type="term" value="F:DNA binding"/>
    <property type="evidence" value="ECO:0007669"/>
    <property type="project" value="InterPro"/>
</dbReference>
<evidence type="ECO:0000256" key="5">
    <source>
        <dbReference type="SAM" id="MobiDB-lite"/>
    </source>
</evidence>
<dbReference type="GO" id="GO:0008270">
    <property type="term" value="F:zinc ion binding"/>
    <property type="evidence" value="ECO:0007669"/>
    <property type="project" value="InterPro"/>
</dbReference>
<evidence type="ECO:0000256" key="1">
    <source>
        <dbReference type="ARBA" id="ARBA00022741"/>
    </source>
</evidence>
<dbReference type="Pfam" id="PF08706">
    <property type="entry name" value="D5_N"/>
    <property type="match status" value="1"/>
</dbReference>
<organism evidence="7 8">
    <name type="scientific">Bradyrhizobium retamae</name>
    <dbReference type="NCBI Taxonomy" id="1300035"/>
    <lineage>
        <taxon>Bacteria</taxon>
        <taxon>Pseudomonadati</taxon>
        <taxon>Pseudomonadota</taxon>
        <taxon>Alphaproteobacteria</taxon>
        <taxon>Hyphomicrobiales</taxon>
        <taxon>Nitrobacteraceae</taxon>
        <taxon>Bradyrhizobium</taxon>
    </lineage>
</organism>
<dbReference type="InterPro" id="IPR014015">
    <property type="entry name" value="Helicase_SF3_DNA-vir"/>
</dbReference>
<proteinExistence type="predicted"/>
<dbReference type="Gene3D" id="3.90.580.10">
    <property type="entry name" value="Zinc finger, CHC2-type domain"/>
    <property type="match status" value="1"/>
</dbReference>
<feature type="coiled-coil region" evidence="4">
    <location>
        <begin position="112"/>
        <end position="139"/>
    </location>
</feature>
<dbReference type="EMBL" id="LLYA01000135">
    <property type="protein sequence ID" value="KRR25929.1"/>
    <property type="molecule type" value="Genomic_DNA"/>
</dbReference>
<dbReference type="InterPro" id="IPR006500">
    <property type="entry name" value="Helicase_put_C_phage/plasmid"/>
</dbReference>
<dbReference type="Pfam" id="PF23639">
    <property type="entry name" value="DUF7146"/>
    <property type="match status" value="1"/>
</dbReference>
<keyword evidence="8" id="KW-1185">Reference proteome</keyword>
<dbReference type="GO" id="GO:0005524">
    <property type="term" value="F:ATP binding"/>
    <property type="evidence" value="ECO:0007669"/>
    <property type="project" value="UniProtKB-KW"/>
</dbReference>
<dbReference type="InterPro" id="IPR055570">
    <property type="entry name" value="DUF7146"/>
</dbReference>
<comment type="caution">
    <text evidence="7">The sequence shown here is derived from an EMBL/GenBank/DDBJ whole genome shotgun (WGS) entry which is preliminary data.</text>
</comment>
<feature type="compositionally biased region" description="Low complexity" evidence="5">
    <location>
        <begin position="551"/>
        <end position="563"/>
    </location>
</feature>
<feature type="region of interest" description="Disordered" evidence="5">
    <location>
        <begin position="526"/>
        <end position="602"/>
    </location>
</feature>
<keyword evidence="4" id="KW-0175">Coiled coil</keyword>
<dbReference type="RefSeq" id="WP_057843814.1">
    <property type="nucleotide sequence ID" value="NZ_LLYA01000135.1"/>
</dbReference>
<reference evidence="7 8" key="1">
    <citation type="submission" date="2014-03" db="EMBL/GenBank/DDBJ databases">
        <title>Bradyrhizobium valentinum sp. nov., isolated from effective nodules of Lupinus mariae-josephae, a lupine endemic of basic-lime soils in Eastern Spain.</title>
        <authorList>
            <person name="Duran D."/>
            <person name="Rey L."/>
            <person name="Navarro A."/>
            <person name="Busquets A."/>
            <person name="Imperial J."/>
            <person name="Ruiz-Argueso T."/>
        </authorList>
    </citation>
    <scope>NUCLEOTIDE SEQUENCE [LARGE SCALE GENOMIC DNA]</scope>
    <source>
        <strain evidence="7 8">Ro19</strain>
    </source>
</reference>
<evidence type="ECO:0000256" key="4">
    <source>
        <dbReference type="SAM" id="Coils"/>
    </source>
</evidence>
<dbReference type="SUPFAM" id="SSF57783">
    <property type="entry name" value="Zinc beta-ribbon"/>
    <property type="match status" value="1"/>
</dbReference>
<accession>A0A0R3N0R4</accession>
<dbReference type="Proteomes" id="UP000052023">
    <property type="component" value="Unassembled WGS sequence"/>
</dbReference>
<gene>
    <name evidence="7" type="ORF">CQ13_23175</name>
</gene>
<dbReference type="AlphaFoldDB" id="A0A0R3N0R4"/>
<feature type="compositionally biased region" description="Acidic residues" evidence="5">
    <location>
        <begin position="581"/>
        <end position="602"/>
    </location>
</feature>
<evidence type="ECO:0000259" key="6">
    <source>
        <dbReference type="PROSITE" id="PS51206"/>
    </source>
</evidence>
<feature type="domain" description="SF3 helicase" evidence="6">
    <location>
        <begin position="858"/>
        <end position="1020"/>
    </location>
</feature>
<evidence type="ECO:0000256" key="3">
    <source>
        <dbReference type="ARBA" id="ARBA00022840"/>
    </source>
</evidence>
<evidence type="ECO:0000256" key="2">
    <source>
        <dbReference type="ARBA" id="ARBA00022801"/>
    </source>
</evidence>
<dbReference type="InterPro" id="IPR051620">
    <property type="entry name" value="ORF904-like_C"/>
</dbReference>
<dbReference type="PANTHER" id="PTHR35372">
    <property type="entry name" value="ATP BINDING PROTEIN-RELATED"/>
    <property type="match status" value="1"/>
</dbReference>
<dbReference type="GO" id="GO:0006260">
    <property type="term" value="P:DNA replication"/>
    <property type="evidence" value="ECO:0007669"/>
    <property type="project" value="InterPro"/>
</dbReference>
<keyword evidence="2" id="KW-0378">Hydrolase</keyword>
<dbReference type="OrthoDB" id="9763644at2"/>
<dbReference type="PROSITE" id="PS51206">
    <property type="entry name" value="SF3_HELICASE_1"/>
    <property type="match status" value="1"/>
</dbReference>
<dbReference type="NCBIfam" id="TIGR01613">
    <property type="entry name" value="primase_Cterm"/>
    <property type="match status" value="1"/>
</dbReference>
<evidence type="ECO:0000313" key="8">
    <source>
        <dbReference type="Proteomes" id="UP000052023"/>
    </source>
</evidence>
<dbReference type="GO" id="GO:0016787">
    <property type="term" value="F:hydrolase activity"/>
    <property type="evidence" value="ECO:0007669"/>
    <property type="project" value="UniProtKB-KW"/>
</dbReference>
<sequence>MSRDDAFETWRRRALDADILEVALSGIVKAQLRKKSREHVGPCPMCGGGSNVKGKKRAPDGFAVNPAKRVFNCRRGGAGGDVIAMVMHTCGVPFLAACELITGEPPPAQGSVISEETKLKSEQLKAEAAERERRRIEDDNIYRAREIRTVRDIYDHAHPFAGSSAEVYAGIRGLVFPPAPADRAAPIKCVEAMPYHIDKDTIVHRGPAMVAPIISANREFRGLHFTYLDLSGEKGKIQIEHEGELLDAKKSRGSKQGNFVALYGPPAPETLVIGEAIEKTIAVYMALSAAGEDLSSAAFWSACDLGNLAGKSAATVVHPTLKSEKTGPPIKVAGSAPDLTAPAIEIPDSVTDLVLLGDSTSDPFSTKLAMARASARYERPGRTVRIAWAPAGADFDDLLREAKGDGALTAAALQQIAGIFHAATPFVAEPEPKLLSPDELRRVGLAALDQEIQRLRDTEGQNARANVLQEVAQAAGSIIGAGAVNEAFAKALLEEAAAGASLIKDIGAKAVKATIAAALKAGKKAPRDFSKPMLSQPRPGEAGNSAAVHISSSPPEAGSAEPSWVSSFSSAAPPDPLGLENSEEETLADESDDGDDLPPDDEISEETFRLCASLDQSDVDNGQRLIAYFGRDLLVRQEDDVAAGQMLAWTGTHWDLAGGEALAHLIGQKVGDMIKREADYIEMTPSEARAVTAGEAAAKELKDIDLESGGVEAIARAEQLDELVKAMKKARAALSTRKTNRRKWGVSTKNAGRIAAMLKCAAPHLRRHPDAFNADPLKVATLTHTLRFVPIRDDDDPEPDGARPLIDRESGRVQYRLKATRGHDRDDMLTAVIPFAYNKEATAPKFDAFLDLFQPEPKKRRTIQQFSGMSLTAQPVQRVMYHTGTGGNGKSVYLEVLARVLGDGLAVGLPAESVSGQVQNNPSAPTPDIARCYAKRHLRIAELPKDVPLKVETIKKLTGGERWPVRTMYKGYFEFKPTAKPHMSGNGEPKFDGADGGMRRRLSIVEWSVTLAEEKHRDFEEVVAEIVAEGSGILNWLIAGARDFLNSGFIISEDVAKTTAEHFSEMDPCQQYIDAHVRPDPGGPGVPARDMYQGFLRFVDVNGMAKMHETRFGRTMKKKLTRDDTKRVHVYVDVALHDLPAPSADPHSHGPPPDHPASFADQPF</sequence>
<dbReference type="InterPro" id="IPR027417">
    <property type="entry name" value="P-loop_NTPase"/>
</dbReference>
<dbReference type="PANTHER" id="PTHR35372:SF2">
    <property type="entry name" value="SF3 HELICASE DOMAIN-CONTAINING PROTEIN"/>
    <property type="match status" value="1"/>
</dbReference>